<dbReference type="EMBL" id="CP040449">
    <property type="protein sequence ID" value="QFI56355.1"/>
    <property type="molecule type" value="Genomic_DNA"/>
</dbReference>
<dbReference type="Pfam" id="PF13749">
    <property type="entry name" value="HATPase_c_4"/>
    <property type="match status" value="1"/>
</dbReference>
<dbReference type="PANTHER" id="PTHR30595:SF6">
    <property type="entry name" value="SCHLAFEN ALBA-2 DOMAIN-CONTAINING PROTEIN"/>
    <property type="match status" value="1"/>
</dbReference>
<reference evidence="3 4" key="1">
    <citation type="submission" date="2019-05" db="EMBL/GenBank/DDBJ databases">
        <title>OXA-830, a novel chromosomally encoded expanded-spectrum class D beta-lactamase in Aeromonas simiae.</title>
        <authorList>
            <person name="Zhou W."/>
            <person name="Chen Q."/>
        </authorList>
    </citation>
    <scope>NUCLEOTIDE SEQUENCE [LARGE SCALE GENOMIC DNA]</scope>
    <source>
        <strain evidence="3 4">A6</strain>
    </source>
</reference>
<evidence type="ECO:0000259" key="2">
    <source>
        <dbReference type="Pfam" id="PF04326"/>
    </source>
</evidence>
<keyword evidence="3" id="KW-0378">Hydrolase</keyword>
<dbReference type="InterPro" id="IPR038461">
    <property type="entry name" value="Schlafen_AlbA_2_dom_sf"/>
</dbReference>
<proteinExistence type="predicted"/>
<keyword evidence="3" id="KW-0547">Nucleotide-binding</keyword>
<dbReference type="AlphaFoldDB" id="A0A5J6X3F0"/>
<feature type="domain" description="Schlafen AlbA-2" evidence="2">
    <location>
        <begin position="21"/>
        <end position="120"/>
    </location>
</feature>
<dbReference type="InterPro" id="IPR038475">
    <property type="entry name" value="RecG_C_sf"/>
</dbReference>
<feature type="region of interest" description="Disordered" evidence="1">
    <location>
        <begin position="510"/>
        <end position="534"/>
    </location>
</feature>
<keyword evidence="3" id="KW-0067">ATP-binding</keyword>
<name>A0A5J6X3F0_9GAMM</name>
<dbReference type="InterPro" id="IPR007421">
    <property type="entry name" value="Schlafen_AlbA_2_dom"/>
</dbReference>
<gene>
    <name evidence="3" type="ORF">FE240_17735</name>
</gene>
<accession>A0A5J6X3F0</accession>
<sequence length="648" mass="72368">MIEFTPEQLLAQLRELDECPRIEAKRGSDIGSSVMQSICAFANEPGLGGGYLLLGVNEPDETHDTFSVCGVNHSDQLLNTLQTNCRDQFEQPIPVQAQAHQLEGKRVLVVFVPELEPAAKPCTFKGKFDSKNKRKSGVWRRGLNGDYECSQLELEPLLLAKNGLGFEQVLLPDAHWDDLDPHAIELYRTLRSKVRPHAEELQASDSEMLQCLNLVKKRQGEWVPNIAGLLLLGKPLALRRLLPAMRVDYVRVAGTQWVEDPQQRFDITLDLREPLLTLIPKLEATILDDLPKHFRLEEGKTQRDDQPLLPQKVIREAVVNAVMHRDYQVNQPIIVVRFSNRLEIRNAGYSLKPEAMLGEMGSILRNPVLASVLYDVSFAETKGSGIRTMRRLLDQVGLTAPVFMSQVIQNQFLATYLLHQLMGEEQLAWLKQFAHFTLNNDEAKALILAKETGAVDNAGLRAITGLDTLAASQVLGRLHHQYQLLVKGGAGPSTYYELSAPHELPLFAAASDEGPRSNAGDPVANTGDLDANTGDLDANTGDLDANTGDLPSDLLARIDQLTPKARRNNLWPVILWLCAMRPYKTEQLAKTLNRRENALKASHLNIMREQEGLIGYAYPEVPNHPEQAYQTTEKGRQWLAARGIELND</sequence>
<dbReference type="Pfam" id="PF04326">
    <property type="entry name" value="SLFN_AlbA_2"/>
    <property type="match status" value="1"/>
</dbReference>
<dbReference type="GO" id="GO:0004386">
    <property type="term" value="F:helicase activity"/>
    <property type="evidence" value="ECO:0007669"/>
    <property type="project" value="UniProtKB-KW"/>
</dbReference>
<keyword evidence="4" id="KW-1185">Reference proteome</keyword>
<dbReference type="PANTHER" id="PTHR30595">
    <property type="entry name" value="GLPR-RELATED TRANSCRIPTIONAL REPRESSOR"/>
    <property type="match status" value="1"/>
</dbReference>
<evidence type="ECO:0000313" key="4">
    <source>
        <dbReference type="Proteomes" id="UP000594034"/>
    </source>
</evidence>
<dbReference type="RefSeq" id="WP_019841151.1">
    <property type="nucleotide sequence ID" value="NZ_CP040449.1"/>
</dbReference>
<dbReference type="Gene3D" id="3.30.950.30">
    <property type="entry name" value="Schlafen, AAA domain"/>
    <property type="match status" value="1"/>
</dbReference>
<dbReference type="KEGG" id="asim:FE240_17735"/>
<protein>
    <submittedName>
        <fullName evidence="3">ATP-dependent DNA helicase RecG</fullName>
    </submittedName>
</protein>
<dbReference type="Gene3D" id="3.30.565.60">
    <property type="match status" value="1"/>
</dbReference>
<keyword evidence="3" id="KW-0347">Helicase</keyword>
<evidence type="ECO:0000313" key="3">
    <source>
        <dbReference type="EMBL" id="QFI56355.1"/>
    </source>
</evidence>
<organism evidence="3 4">
    <name type="scientific">Aeromonas simiae</name>
    <dbReference type="NCBI Taxonomy" id="218936"/>
    <lineage>
        <taxon>Bacteria</taxon>
        <taxon>Pseudomonadati</taxon>
        <taxon>Pseudomonadota</taxon>
        <taxon>Gammaproteobacteria</taxon>
        <taxon>Aeromonadales</taxon>
        <taxon>Aeromonadaceae</taxon>
        <taxon>Aeromonas</taxon>
    </lineage>
</organism>
<evidence type="ECO:0000256" key="1">
    <source>
        <dbReference type="SAM" id="MobiDB-lite"/>
    </source>
</evidence>
<dbReference type="Proteomes" id="UP000594034">
    <property type="component" value="Chromosome"/>
</dbReference>